<dbReference type="CDD" id="cd17242">
    <property type="entry name" value="MobM_relaxase"/>
    <property type="match status" value="1"/>
</dbReference>
<dbReference type="Gene3D" id="3.30.930.30">
    <property type="match status" value="1"/>
</dbReference>
<gene>
    <name evidence="3" type="ORF">BM74_32900</name>
</gene>
<keyword evidence="2" id="KW-0175">Coiled coil</keyword>
<comment type="similarity">
    <text evidence="1">Belongs to the plasmid mobilization pre family.</text>
</comment>
<evidence type="ECO:0000256" key="1">
    <source>
        <dbReference type="ARBA" id="ARBA00010657"/>
    </source>
</evidence>
<accession>A0A437S9V2</accession>
<feature type="coiled-coil region" evidence="2">
    <location>
        <begin position="286"/>
        <end position="360"/>
    </location>
</feature>
<dbReference type="EMBL" id="LDER01000401">
    <property type="protein sequence ID" value="RVU60185.1"/>
    <property type="molecule type" value="Genomic_DNA"/>
</dbReference>
<dbReference type="NCBIfam" id="NF041497">
    <property type="entry name" value="MobV"/>
    <property type="match status" value="1"/>
</dbReference>
<dbReference type="GO" id="GO:0003677">
    <property type="term" value="F:DNA binding"/>
    <property type="evidence" value="ECO:0007669"/>
    <property type="project" value="InterPro"/>
</dbReference>
<name>A0A437S9V2_BACTU</name>
<comment type="caution">
    <text evidence="3">The sequence shown here is derived from an EMBL/GenBank/DDBJ whole genome shotgun (WGS) entry which is preliminary data.</text>
</comment>
<sequence>MAHVEKYTKGNVQGLSIHWNRKTENHSNQEINNKRSYLNYDLCEKEGDTLSRMNDRLREVHCLNRKDVKVCADWAVTLPESLRGASEKEQRTFFEKTYEFLVNRYGGEKNVLSANVHNDETRPHMHFAFMPVVWDEKKQREKVSAKEVLTRKDLKTFHQDLDKFLKQEIAHIYKEGILNNKTIGIDTVKDLKKYSEEIQRQKDNMDAEFKEYKQKLEKQMQSVDKELKSKKNELFNLSEVLPQTFNLKVKGKEKKIEVIKTGLFKTETVTTETGNWIVSDSEMKRMQKVLKDANFVKEEYKRLQRTDLVKENKALQDKVDSLADGYVKAMNENTELYEKNRELRKEISLLKAHIKDLKENIKVLYHNTKKVLGEHFKAFRGLVKNELDMKGVNNQFECEYKKEIANKQREYDIER</sequence>
<evidence type="ECO:0000313" key="3">
    <source>
        <dbReference type="EMBL" id="RVU60185.1"/>
    </source>
</evidence>
<feature type="coiled-coil region" evidence="2">
    <location>
        <begin position="188"/>
        <end position="233"/>
    </location>
</feature>
<proteinExistence type="inferred from homology"/>
<reference evidence="3 4" key="1">
    <citation type="submission" date="2018-01" db="EMBL/GenBank/DDBJ databases">
        <title>Complete genome sequence of G25-42.</title>
        <authorList>
            <person name="Zheng Z."/>
            <person name="Sun M."/>
        </authorList>
    </citation>
    <scope>NUCLEOTIDE SEQUENCE [LARGE SCALE GENOMIC DNA]</scope>
    <source>
        <strain evidence="3 4">G25-42</strain>
    </source>
</reference>
<dbReference type="GO" id="GO:0006310">
    <property type="term" value="P:DNA recombination"/>
    <property type="evidence" value="ECO:0007669"/>
    <property type="project" value="InterPro"/>
</dbReference>
<dbReference type="InterPro" id="IPR001668">
    <property type="entry name" value="Mob_Pre"/>
</dbReference>
<dbReference type="Proteomes" id="UP000286687">
    <property type="component" value="Unassembled WGS sequence"/>
</dbReference>
<evidence type="ECO:0000313" key="4">
    <source>
        <dbReference type="Proteomes" id="UP000286687"/>
    </source>
</evidence>
<organism evidence="3 4">
    <name type="scientific">Bacillus thuringiensis</name>
    <dbReference type="NCBI Taxonomy" id="1428"/>
    <lineage>
        <taxon>Bacteria</taxon>
        <taxon>Bacillati</taxon>
        <taxon>Bacillota</taxon>
        <taxon>Bacilli</taxon>
        <taxon>Bacillales</taxon>
        <taxon>Bacillaceae</taxon>
        <taxon>Bacillus</taxon>
        <taxon>Bacillus cereus group</taxon>
    </lineage>
</organism>
<dbReference type="Pfam" id="PF01076">
    <property type="entry name" value="Mob_Pre"/>
    <property type="match status" value="1"/>
</dbReference>
<protein>
    <submittedName>
        <fullName evidence="3">Mob protein</fullName>
    </submittedName>
</protein>
<dbReference type="AlphaFoldDB" id="A0A437S9V2"/>
<evidence type="ECO:0000256" key="2">
    <source>
        <dbReference type="SAM" id="Coils"/>
    </source>
</evidence>